<dbReference type="InterPro" id="IPR029060">
    <property type="entry name" value="PIN-like_dom_sf"/>
</dbReference>
<organism evidence="2 3">
    <name type="scientific">Methylomonas rosea</name>
    <dbReference type="NCBI Taxonomy" id="2952227"/>
    <lineage>
        <taxon>Bacteria</taxon>
        <taxon>Pseudomonadati</taxon>
        <taxon>Pseudomonadota</taxon>
        <taxon>Gammaproteobacteria</taxon>
        <taxon>Methylococcales</taxon>
        <taxon>Methylococcaceae</taxon>
        <taxon>Methylomonas</taxon>
    </lineage>
</organism>
<accession>A0ABT1TSZ5</accession>
<dbReference type="Gene3D" id="3.40.50.1010">
    <property type="entry name" value="5'-nuclease"/>
    <property type="match status" value="1"/>
</dbReference>
<dbReference type="SUPFAM" id="SSF88723">
    <property type="entry name" value="PIN domain-like"/>
    <property type="match status" value="1"/>
</dbReference>
<protein>
    <submittedName>
        <fullName evidence="2">PIN domain-containing protein</fullName>
    </submittedName>
</protein>
<keyword evidence="3" id="KW-1185">Reference proteome</keyword>
<dbReference type="Proteomes" id="UP001524570">
    <property type="component" value="Unassembled WGS sequence"/>
</dbReference>
<evidence type="ECO:0000259" key="1">
    <source>
        <dbReference type="Pfam" id="PF01850"/>
    </source>
</evidence>
<evidence type="ECO:0000313" key="2">
    <source>
        <dbReference type="EMBL" id="MCQ8117630.1"/>
    </source>
</evidence>
<evidence type="ECO:0000313" key="3">
    <source>
        <dbReference type="Proteomes" id="UP001524570"/>
    </source>
</evidence>
<dbReference type="EMBL" id="JANIBL010000023">
    <property type="protein sequence ID" value="MCQ8117630.1"/>
    <property type="molecule type" value="Genomic_DNA"/>
</dbReference>
<name>A0ABT1TSZ5_9GAMM</name>
<feature type="domain" description="PIN" evidence="1">
    <location>
        <begin position="3"/>
        <end position="129"/>
    </location>
</feature>
<comment type="caution">
    <text evidence="2">The sequence shown here is derived from an EMBL/GenBank/DDBJ whole genome shotgun (WGS) entry which is preliminary data.</text>
</comment>
<reference evidence="2 3" key="1">
    <citation type="submission" date="2022-07" db="EMBL/GenBank/DDBJ databases">
        <title>Methylomonas rivi sp. nov., Methylomonas rosea sp. nov., Methylomonas aureus sp. nov. and Methylomonas subterranea sp. nov., four novel methanotrophs isolated from a freshwater creek and the deep terrestrial subsurface.</title>
        <authorList>
            <person name="Abin C."/>
            <person name="Sankaranarayanan K."/>
            <person name="Garner C."/>
            <person name="Sindelar R."/>
            <person name="Kotary K."/>
            <person name="Garner R."/>
            <person name="Barclay S."/>
            <person name="Lawson P."/>
            <person name="Krumholz L."/>
        </authorList>
    </citation>
    <scope>NUCLEOTIDE SEQUENCE [LARGE SCALE GENOMIC DNA]</scope>
    <source>
        <strain evidence="2 3">WSC-7</strain>
    </source>
</reference>
<dbReference type="Pfam" id="PF01850">
    <property type="entry name" value="PIN"/>
    <property type="match status" value="1"/>
</dbReference>
<proteinExistence type="predicted"/>
<gene>
    <name evidence="2" type="ORF">NP589_09335</name>
</gene>
<dbReference type="InterPro" id="IPR002716">
    <property type="entry name" value="PIN_dom"/>
</dbReference>
<sequence length="138" mass="16252">MKYFIDTNLIIDAYDKKKPEAINKLRPILEDEESEIFINRLVYLETLRTVKLTNSKNFQQLKTIFESFGILDITQEIYDQAIQLSRYSQSKGISLKGKCAAIDFLHFITAQHYRLNLLASDRDMEKLAKVYIEWQNSH</sequence>
<dbReference type="RefSeq" id="WP_256606741.1">
    <property type="nucleotide sequence ID" value="NZ_JANIBL010000023.1"/>
</dbReference>